<reference evidence="1 2" key="1">
    <citation type="submission" date="2019-03" db="EMBL/GenBank/DDBJ databases">
        <title>Genomic Encyclopedia of Type Strains, Phase III (KMG-III): the genomes of soil and plant-associated and newly described type strains.</title>
        <authorList>
            <person name="Whitman W."/>
        </authorList>
    </citation>
    <scope>NUCLEOTIDE SEQUENCE [LARGE SCALE GENOMIC DNA]</scope>
    <source>
        <strain evidence="1 2">CECT 8976</strain>
    </source>
</reference>
<comment type="caution">
    <text evidence="1">The sequence shown here is derived from an EMBL/GenBank/DDBJ whole genome shotgun (WGS) entry which is preliminary data.</text>
</comment>
<dbReference type="EMBL" id="SNZP01000010">
    <property type="protein sequence ID" value="TDR76580.1"/>
    <property type="molecule type" value="Genomic_DNA"/>
</dbReference>
<accession>A0A4R7B3I2</accession>
<proteinExistence type="predicted"/>
<keyword evidence="2" id="KW-1185">Reference proteome</keyword>
<evidence type="ECO:0000313" key="1">
    <source>
        <dbReference type="EMBL" id="TDR76580.1"/>
    </source>
</evidence>
<evidence type="ECO:0000313" key="2">
    <source>
        <dbReference type="Proteomes" id="UP000295611"/>
    </source>
</evidence>
<dbReference type="OrthoDB" id="7066555at2"/>
<gene>
    <name evidence="1" type="ORF">DFP86_1105</name>
</gene>
<name>A0A4R7B3I2_9NEIS</name>
<protein>
    <submittedName>
        <fullName evidence="1">Uncharacterized protein</fullName>
    </submittedName>
</protein>
<dbReference type="AlphaFoldDB" id="A0A4R7B3I2"/>
<dbReference type="Proteomes" id="UP000295611">
    <property type="component" value="Unassembled WGS sequence"/>
</dbReference>
<dbReference type="RefSeq" id="WP_133681742.1">
    <property type="nucleotide sequence ID" value="NZ_SNZP01000010.1"/>
</dbReference>
<organism evidence="1 2">
    <name type="scientific">Paludibacterium purpuratum</name>
    <dbReference type="NCBI Taxonomy" id="1144873"/>
    <lineage>
        <taxon>Bacteria</taxon>
        <taxon>Pseudomonadati</taxon>
        <taxon>Pseudomonadota</taxon>
        <taxon>Betaproteobacteria</taxon>
        <taxon>Neisseriales</taxon>
        <taxon>Chromobacteriaceae</taxon>
        <taxon>Paludibacterium</taxon>
    </lineage>
</organism>
<sequence>MNRYLDPAGALQFVAGRVTELCWPVAGVVLSGRLGTGQCRARSFAYGPTVALTVERAPARAAEACLVLAATPAASDDGLYLDDGRLWLLRRYPPRLTESEFDLLLKQQQTLAILLAERRRPADCAMPVIGRLA</sequence>